<keyword evidence="1" id="KW-1133">Transmembrane helix</keyword>
<evidence type="ECO:0000256" key="1">
    <source>
        <dbReference type="SAM" id="Phobius"/>
    </source>
</evidence>
<feature type="transmembrane region" description="Helical" evidence="1">
    <location>
        <begin position="163"/>
        <end position="181"/>
    </location>
</feature>
<dbReference type="AlphaFoldDB" id="A0A1L3KS28"/>
<protein>
    <submittedName>
        <fullName evidence="2">Uncharacterized protein</fullName>
    </submittedName>
</protein>
<dbReference type="EMBL" id="KY040241">
    <property type="protein sequence ID" value="APG80632.1"/>
    <property type="molecule type" value="Genomic_DNA"/>
</dbReference>
<proteinExistence type="predicted"/>
<organism evidence="2">
    <name type="scientific">Candidatus Parvarchaeum acidiphilum ARMAN-4</name>
    <dbReference type="NCBI Taxonomy" id="662760"/>
    <lineage>
        <taxon>Archaea</taxon>
        <taxon>Candidatus Parvarchaeota</taxon>
        <taxon>Candidatus Parvarchaeum</taxon>
    </lineage>
</organism>
<sequence>MTLDNIDDGIKERQVSKGLESILADFYRLTGKQSEKLYSNNIGEVAKYYEYLYENLNSNYSLSDIEKFSGRLELDTMLEDEENSSKIGLFISAALNKVIRNGEKVSISARKPINYLCYKLKDAEAYLDIAGDLVGCYSENSKIHIKTLTVTNKKIINYAPSEVISAGMGFLLLTGVVLYHLSLGYGRKNTEIYIDGAAFLKGGDMIYKEGEPLLNSYMNTEYILNIDYNLDRKKGNKVFLDEDLYDQHPLFFKLIGLKKYKKEADSL</sequence>
<keyword evidence="1" id="KW-0812">Transmembrane</keyword>
<keyword evidence="1" id="KW-0472">Membrane</keyword>
<evidence type="ECO:0000313" key="2">
    <source>
        <dbReference type="EMBL" id="APG80632.1"/>
    </source>
</evidence>
<accession>A0A1L3KS28</accession>
<name>A0A1L3KS28_PARA4</name>
<reference evidence="2" key="1">
    <citation type="submission" date="2016-10" db="EMBL/GenBank/DDBJ databases">
        <title>New CRISPR-Cas systems from uncultivated microbes.</title>
        <authorList>
            <person name="Burstein D."/>
            <person name="Harrington L.B."/>
            <person name="Strutt S.C."/>
            <person name="Probst A.J."/>
            <person name="Anantharaman K."/>
            <person name="Thomas B.C."/>
            <person name="Doudna J.A."/>
            <person name="Banfield J.F."/>
        </authorList>
    </citation>
    <scope>NUCLEOTIDE SEQUENCE</scope>
    <source>
        <strain evidence="2">ARMAN-4</strain>
    </source>
</reference>